<protein>
    <submittedName>
        <fullName evidence="9">Variant surface glycoprotein 1125.5171</fullName>
    </submittedName>
</protein>
<evidence type="ECO:0000313" key="9">
    <source>
        <dbReference type="EMBL" id="APD75305.1"/>
    </source>
</evidence>
<dbReference type="EMBL" id="KX701349">
    <property type="protein sequence ID" value="APD75305.1"/>
    <property type="molecule type" value="Genomic_DNA"/>
</dbReference>
<keyword evidence="7" id="KW-0732">Signal</keyword>
<evidence type="ECO:0000256" key="4">
    <source>
        <dbReference type="ARBA" id="ARBA00023136"/>
    </source>
</evidence>
<proteinExistence type="predicted"/>
<keyword evidence="4" id="KW-0472">Membrane</keyword>
<keyword evidence="3" id="KW-0336">GPI-anchor</keyword>
<dbReference type="GO" id="GO:0098552">
    <property type="term" value="C:side of membrane"/>
    <property type="evidence" value="ECO:0007669"/>
    <property type="project" value="UniProtKB-KW"/>
</dbReference>
<keyword evidence="2" id="KW-1003">Cell membrane</keyword>
<dbReference type="VEuPathDB" id="TriTrypDB:Tb427_000078300"/>
<dbReference type="Pfam" id="PF00913">
    <property type="entry name" value="Trypan_glycop"/>
    <property type="match status" value="1"/>
</dbReference>
<evidence type="ECO:0000256" key="5">
    <source>
        <dbReference type="ARBA" id="ARBA00023180"/>
    </source>
</evidence>
<name>A0A1J0RBR4_9TRYP</name>
<feature type="domain" description="Trypanosome variant surface glycoprotein A-type N-terminal" evidence="8">
    <location>
        <begin position="15"/>
        <end position="354"/>
    </location>
</feature>
<organism evidence="9">
    <name type="scientific">Trypanosoma brucei</name>
    <dbReference type="NCBI Taxonomy" id="5691"/>
    <lineage>
        <taxon>Eukaryota</taxon>
        <taxon>Discoba</taxon>
        <taxon>Euglenozoa</taxon>
        <taxon>Kinetoplastea</taxon>
        <taxon>Metakinetoplastina</taxon>
        <taxon>Trypanosomatida</taxon>
        <taxon>Trypanosomatidae</taxon>
        <taxon>Trypanosoma</taxon>
    </lineage>
</organism>
<dbReference type="SUPFAM" id="SSF58087">
    <property type="entry name" value="Variant surface glycoprotein (N-terminal domain)"/>
    <property type="match status" value="1"/>
</dbReference>
<dbReference type="Gene3D" id="3.90.150.10">
    <property type="entry name" value="Variant Surface Glycoprotein, subunit A domain 1"/>
    <property type="match status" value="1"/>
</dbReference>
<feature type="signal peptide" evidence="7">
    <location>
        <begin position="1"/>
        <end position="23"/>
    </location>
</feature>
<reference evidence="9" key="1">
    <citation type="submission" date="2016-08" db="EMBL/GenBank/DDBJ databases">
        <title>VSG repertoire of Trypanosoma brucei EATRO 1125.</title>
        <authorList>
            <person name="Cross G.A."/>
        </authorList>
    </citation>
    <scope>NUCLEOTIDE SEQUENCE</scope>
    <source>
        <strain evidence="9">EATRO 1125</strain>
    </source>
</reference>
<accession>A0A1J0RBR4</accession>
<dbReference type="GO" id="GO:0005886">
    <property type="term" value="C:plasma membrane"/>
    <property type="evidence" value="ECO:0007669"/>
    <property type="project" value="UniProtKB-SubCell"/>
</dbReference>
<dbReference type="AlphaFoldDB" id="A0A1J0RBR4"/>
<evidence type="ECO:0000256" key="3">
    <source>
        <dbReference type="ARBA" id="ARBA00022622"/>
    </source>
</evidence>
<evidence type="ECO:0000259" key="8">
    <source>
        <dbReference type="Pfam" id="PF00913"/>
    </source>
</evidence>
<evidence type="ECO:0000256" key="7">
    <source>
        <dbReference type="SAM" id="SignalP"/>
    </source>
</evidence>
<dbReference type="InterPro" id="IPR001812">
    <property type="entry name" value="Trypano_VSG_A_N_dom"/>
</dbReference>
<evidence type="ECO:0000256" key="1">
    <source>
        <dbReference type="ARBA" id="ARBA00004609"/>
    </source>
</evidence>
<keyword evidence="5" id="KW-0325">Glycoprotein</keyword>
<evidence type="ECO:0000256" key="2">
    <source>
        <dbReference type="ARBA" id="ARBA00022475"/>
    </source>
</evidence>
<dbReference type="GO" id="GO:0042783">
    <property type="term" value="P:symbiont-mediated evasion of host immune response"/>
    <property type="evidence" value="ECO:0007669"/>
    <property type="project" value="InterPro"/>
</dbReference>
<keyword evidence="6" id="KW-0449">Lipoprotein</keyword>
<dbReference type="Gene3D" id="1.10.470.10">
    <property type="entry name" value="Variant Surface Glycoprotein, subunit A, domain 2"/>
    <property type="match status" value="1"/>
</dbReference>
<comment type="subcellular location">
    <subcellularLocation>
        <location evidence="1">Cell membrane</location>
        <topology evidence="1">Lipid-anchor</topology>
        <topology evidence="1">GPI-anchor</topology>
    </subcellularLocation>
</comment>
<sequence>MVATTVAVVVATTALTVVQRAAGSSQGDPILESNLKSLCDLSKALRNTHVKTASGPSWRFNELEELQRIQYKLDIYSVINPKSDKGKAAAILSAAASKASAAVTRSGNSLSPLATKAALTAGILSGRINEAVQLFKQAKASNIGSDGLCLSSSSNTPSRLSGEAVGCNSDVPVETAALGATAQFAPNSYSNLDTVADIGTTGGTQNCKLFKPNGAGILSAAVAGSALKFAGGAISASASTTKLEAIDAVTHATQRSSLPAYQAAIKAIHAYDTAAAAKKEVKTLLFEALQDAEVKKLTNGLLDSGYKEETATTAPPPMETKLKKILGDTADDIQTNFLDKIFKEQVIFPKSLNTQHKKNRRLQ</sequence>
<evidence type="ECO:0000256" key="6">
    <source>
        <dbReference type="ARBA" id="ARBA00023288"/>
    </source>
</evidence>
<feature type="chain" id="PRO_5013244139" evidence="7">
    <location>
        <begin position="24"/>
        <end position="363"/>
    </location>
</feature>